<dbReference type="Proteomes" id="UP000247811">
    <property type="component" value="Unassembled WGS sequence"/>
</dbReference>
<comment type="caution">
    <text evidence="1">The sequence shown here is derived from an EMBL/GenBank/DDBJ whole genome shotgun (WGS) entry which is preliminary data.</text>
</comment>
<proteinExistence type="predicted"/>
<organism evidence="1 2">
    <name type="scientific">Sphaerotilus hippei</name>
    <dbReference type="NCBI Taxonomy" id="744406"/>
    <lineage>
        <taxon>Bacteria</taxon>
        <taxon>Pseudomonadati</taxon>
        <taxon>Pseudomonadota</taxon>
        <taxon>Betaproteobacteria</taxon>
        <taxon>Burkholderiales</taxon>
        <taxon>Sphaerotilaceae</taxon>
        <taxon>Sphaerotilus</taxon>
    </lineage>
</organism>
<sequence length="183" mass="19227">MSHLPFFSRAPAAGRLLRLACGLAALALAGCGTVGGVASVLASSTANAFSAPPGPAYLDWKGLLVVADADANQNSPVALDIVFVRDMATLERLGGLSAARWFATRTEQLSTDPDGLTVRSVELVPRQVLRLPEKELGSPRVAGVLLFADYMTPGEHRARLPKLPDGTLVRLGARTFTLSAHAL</sequence>
<keyword evidence="2" id="KW-1185">Reference proteome</keyword>
<reference evidence="1 2" key="1">
    <citation type="submission" date="2018-05" db="EMBL/GenBank/DDBJ databases">
        <title>Genomic Encyclopedia of Type Strains, Phase IV (KMG-IV): sequencing the most valuable type-strain genomes for metagenomic binning, comparative biology and taxonomic classification.</title>
        <authorList>
            <person name="Goeker M."/>
        </authorList>
    </citation>
    <scope>NUCLEOTIDE SEQUENCE [LARGE SCALE GENOMIC DNA]</scope>
    <source>
        <strain evidence="1 2">DSM 566</strain>
    </source>
</reference>
<dbReference type="RefSeq" id="WP_110399883.1">
    <property type="nucleotide sequence ID" value="NZ_QJJS01000004.1"/>
</dbReference>
<protein>
    <submittedName>
        <fullName evidence="1">Type VI secretion system protein</fullName>
    </submittedName>
</protein>
<accession>A0A318H781</accession>
<evidence type="ECO:0000313" key="2">
    <source>
        <dbReference type="Proteomes" id="UP000247811"/>
    </source>
</evidence>
<evidence type="ECO:0000313" key="1">
    <source>
        <dbReference type="EMBL" id="PXW97485.1"/>
    </source>
</evidence>
<dbReference type="OrthoDB" id="8588447at2"/>
<dbReference type="EMBL" id="QJJS01000004">
    <property type="protein sequence ID" value="PXW97485.1"/>
    <property type="molecule type" value="Genomic_DNA"/>
</dbReference>
<dbReference type="AlphaFoldDB" id="A0A318H781"/>
<gene>
    <name evidence="1" type="ORF">C7444_10487</name>
</gene>
<name>A0A318H781_9BURK</name>